<gene>
    <name evidence="2" type="ORF">EDM22_18925</name>
</gene>
<evidence type="ECO:0000313" key="2">
    <source>
        <dbReference type="EMBL" id="RNB43175.1"/>
    </source>
</evidence>
<dbReference type="InterPro" id="IPR023286">
    <property type="entry name" value="ABATE_dom_sf"/>
</dbReference>
<dbReference type="PANTHER" id="PTHR35525:SF3">
    <property type="entry name" value="BLL6575 PROTEIN"/>
    <property type="match status" value="1"/>
</dbReference>
<dbReference type="OrthoDB" id="123307at2"/>
<feature type="domain" description="Zinc finger CGNR" evidence="1">
    <location>
        <begin position="146"/>
        <end position="188"/>
    </location>
</feature>
<dbReference type="Gene3D" id="1.10.3300.10">
    <property type="entry name" value="Jann2411-like domain"/>
    <property type="match status" value="1"/>
</dbReference>
<dbReference type="PANTHER" id="PTHR35525">
    <property type="entry name" value="BLL6575 PROTEIN"/>
    <property type="match status" value="1"/>
</dbReference>
<dbReference type="EMBL" id="RHHB01000078">
    <property type="protein sequence ID" value="RNB43175.1"/>
    <property type="molecule type" value="Genomic_DNA"/>
</dbReference>
<evidence type="ECO:0000259" key="1">
    <source>
        <dbReference type="Pfam" id="PF11706"/>
    </source>
</evidence>
<dbReference type="Pfam" id="PF11706">
    <property type="entry name" value="zf-CGNR"/>
    <property type="match status" value="1"/>
</dbReference>
<organism evidence="2 3">
    <name type="scientific">Agromyces tardus</name>
    <dbReference type="NCBI Taxonomy" id="2583849"/>
    <lineage>
        <taxon>Bacteria</taxon>
        <taxon>Bacillati</taxon>
        <taxon>Actinomycetota</taxon>
        <taxon>Actinomycetes</taxon>
        <taxon>Micrococcales</taxon>
        <taxon>Microbacteriaceae</taxon>
        <taxon>Agromyces</taxon>
    </lineage>
</organism>
<dbReference type="Proteomes" id="UP000275048">
    <property type="component" value="Unassembled WGS sequence"/>
</dbReference>
<dbReference type="SUPFAM" id="SSF160904">
    <property type="entry name" value="Jann2411-like"/>
    <property type="match status" value="1"/>
</dbReference>
<dbReference type="InterPro" id="IPR021005">
    <property type="entry name" value="Znf_CGNR"/>
</dbReference>
<dbReference type="Pfam" id="PF07336">
    <property type="entry name" value="ABATE"/>
    <property type="match status" value="1"/>
</dbReference>
<reference evidence="2 3" key="1">
    <citation type="submission" date="2018-10" db="EMBL/GenBank/DDBJ databases">
        <title>Isolation, diversity and antibacterial activity of antinobacteria from the wheat rhizosphere soil.</title>
        <authorList>
            <person name="Sun T."/>
        </authorList>
    </citation>
    <scope>NUCLEOTIDE SEQUENCE [LARGE SCALE GENOMIC DNA]</scope>
    <source>
        <strain evidence="2 3">SJ-23</strain>
    </source>
</reference>
<dbReference type="AlphaFoldDB" id="A0A3M7ZXY3"/>
<comment type="caution">
    <text evidence="2">The sequence shown here is derived from an EMBL/GenBank/DDBJ whole genome shotgun (WGS) entry which is preliminary data.</text>
</comment>
<sequence length="195" mass="21034">MPVGQWFADDAGRWWFDSGSFALDFAYTGALPASAAPERLHSPDDLTAWMRDRFPVSVGAARSRDLFDSVSLREAIARLATAASRDEPFRAADVDLVNLYAATPDIPPTLAGGSRQAGRSVQTVGQALSTIARDAVDCFGPANTGRIRVCDGDCGLLYLDTSRAGSRRWCSMQRCGNRAKVRAHRARKSALRAAA</sequence>
<evidence type="ECO:0000313" key="3">
    <source>
        <dbReference type="Proteomes" id="UP000275048"/>
    </source>
</evidence>
<accession>A0A3M7ZXY3</accession>
<keyword evidence="3" id="KW-1185">Reference proteome</keyword>
<name>A0A3M7ZXY3_9MICO</name>
<protein>
    <submittedName>
        <fullName evidence="2">Zf-CGNR multi-domain protein</fullName>
    </submittedName>
</protein>
<proteinExistence type="predicted"/>
<dbReference type="InterPro" id="IPR010852">
    <property type="entry name" value="ABATE"/>
</dbReference>